<dbReference type="Pfam" id="PF10622">
    <property type="entry name" value="Ehbp"/>
    <property type="match status" value="1"/>
</dbReference>
<evidence type="ECO:0000313" key="2">
    <source>
        <dbReference type="Proteomes" id="UP000681041"/>
    </source>
</evidence>
<dbReference type="InterPro" id="IPR019597">
    <property type="entry name" value="Energy-convert_hydgase-B_suP"/>
</dbReference>
<protein>
    <submittedName>
        <fullName evidence="1">Energy-converting hydrogenase B subunit EhbP</fullName>
    </submittedName>
</protein>
<dbReference type="KEGG" id="meme:HYG87_05330"/>
<keyword evidence="2" id="KW-1185">Reference proteome</keyword>
<dbReference type="RefSeq" id="WP_211532185.1">
    <property type="nucleotide sequence ID" value="NZ_CP058560.1"/>
</dbReference>
<dbReference type="GeneID" id="64820165"/>
<dbReference type="OrthoDB" id="73069at2157"/>
<accession>A0A8T8K5N8</accession>
<organism evidence="1 2">
    <name type="scientific">Methanobacterium alkalithermotolerans</name>
    <dbReference type="NCBI Taxonomy" id="2731220"/>
    <lineage>
        <taxon>Archaea</taxon>
        <taxon>Methanobacteriati</taxon>
        <taxon>Methanobacteriota</taxon>
        <taxon>Methanomada group</taxon>
        <taxon>Methanobacteria</taxon>
        <taxon>Methanobacteriales</taxon>
        <taxon>Methanobacteriaceae</taxon>
        <taxon>Methanobacterium</taxon>
    </lineage>
</organism>
<evidence type="ECO:0000313" key="1">
    <source>
        <dbReference type="EMBL" id="QUH23229.1"/>
    </source>
</evidence>
<dbReference type="Proteomes" id="UP000681041">
    <property type="component" value="Chromosome"/>
</dbReference>
<dbReference type="AlphaFoldDB" id="A0A8T8K5N8"/>
<gene>
    <name evidence="1" type="primary">ehbP</name>
    <name evidence="1" type="ORF">HYG87_05330</name>
</gene>
<sequence>MKFIVRAHHILSLGGYIVELEFPYRNIIVVNPTPEPIKIEIPVFDEEWIEEHRNLGLKIIPVKDEDNYLAMWRKEKAKLEKIKAESA</sequence>
<dbReference type="EMBL" id="CP058560">
    <property type="protein sequence ID" value="QUH23229.1"/>
    <property type="molecule type" value="Genomic_DNA"/>
</dbReference>
<reference evidence="1" key="1">
    <citation type="submission" date="2020-07" db="EMBL/GenBank/DDBJ databases">
        <title>Methanobacterium. sp. MethCan genome.</title>
        <authorList>
            <person name="Postec A."/>
            <person name="Quemeneur M."/>
        </authorList>
    </citation>
    <scope>NUCLEOTIDE SEQUENCE</scope>
    <source>
        <strain evidence="1">MethCAN</strain>
    </source>
</reference>
<name>A0A8T8K5N8_9EURY</name>
<proteinExistence type="predicted"/>